<feature type="region of interest" description="Disordered" evidence="1">
    <location>
        <begin position="654"/>
        <end position="687"/>
    </location>
</feature>
<dbReference type="EMBL" id="HBFR01011543">
    <property type="protein sequence ID" value="CAD8881141.1"/>
    <property type="molecule type" value="Transcribed_RNA"/>
</dbReference>
<feature type="compositionally biased region" description="Polar residues" evidence="1">
    <location>
        <begin position="497"/>
        <end position="510"/>
    </location>
</feature>
<gene>
    <name evidence="2" type="ORF">CHYS00102_LOCUS8328</name>
</gene>
<feature type="region of interest" description="Disordered" evidence="1">
    <location>
        <begin position="454"/>
        <end position="567"/>
    </location>
</feature>
<feature type="compositionally biased region" description="Basic and acidic residues" evidence="1">
    <location>
        <begin position="551"/>
        <end position="567"/>
    </location>
</feature>
<proteinExistence type="predicted"/>
<evidence type="ECO:0000313" key="2">
    <source>
        <dbReference type="EMBL" id="CAD8881141.1"/>
    </source>
</evidence>
<feature type="compositionally biased region" description="Low complexity" evidence="1">
    <location>
        <begin position="662"/>
        <end position="685"/>
    </location>
</feature>
<reference evidence="2" key="1">
    <citation type="submission" date="2021-01" db="EMBL/GenBank/DDBJ databases">
        <authorList>
            <person name="Corre E."/>
            <person name="Pelletier E."/>
            <person name="Niang G."/>
            <person name="Scheremetjew M."/>
            <person name="Finn R."/>
            <person name="Kale V."/>
            <person name="Holt S."/>
            <person name="Cochrane G."/>
            <person name="Meng A."/>
            <person name="Brown T."/>
            <person name="Cohen L."/>
        </authorList>
    </citation>
    <scope>NUCLEOTIDE SEQUENCE</scope>
    <source>
        <strain evidence="2">308</strain>
    </source>
</reference>
<name>A0A7S1FQD5_9STRA</name>
<organism evidence="2">
    <name type="scientific">Corethron hystrix</name>
    <dbReference type="NCBI Taxonomy" id="216773"/>
    <lineage>
        <taxon>Eukaryota</taxon>
        <taxon>Sar</taxon>
        <taxon>Stramenopiles</taxon>
        <taxon>Ochrophyta</taxon>
        <taxon>Bacillariophyta</taxon>
        <taxon>Coscinodiscophyceae</taxon>
        <taxon>Corethrophycidae</taxon>
        <taxon>Corethrales</taxon>
        <taxon>Corethraceae</taxon>
        <taxon>Corethron</taxon>
    </lineage>
</organism>
<evidence type="ECO:0000256" key="1">
    <source>
        <dbReference type="SAM" id="MobiDB-lite"/>
    </source>
</evidence>
<feature type="region of interest" description="Disordered" evidence="1">
    <location>
        <begin position="135"/>
        <end position="172"/>
    </location>
</feature>
<protein>
    <submittedName>
        <fullName evidence="2">Uncharacterized protein</fullName>
    </submittedName>
</protein>
<feature type="region of interest" description="Disordered" evidence="1">
    <location>
        <begin position="81"/>
        <end position="105"/>
    </location>
</feature>
<feature type="compositionally biased region" description="Basic and acidic residues" evidence="1">
    <location>
        <begin position="135"/>
        <end position="146"/>
    </location>
</feature>
<feature type="compositionally biased region" description="Pro residues" evidence="1">
    <location>
        <begin position="149"/>
        <end position="164"/>
    </location>
</feature>
<sequence>MSTTNLKSSTSCGAVDAGLSMSMPPVKKDLESLLNSISLAEREPTVSLVGRNNLQTINPPPYDPYCCSAFIKVPSTGHSSVSSIGLNDDIDREQPNEGGPPIIGRSSTKELNSLQSYFCGAENFTAGLTRRLRGLAESREEKESEFSRPPLPPLPQLPPLPPRLTPSTTQTTPVATNRKLVRNTNLRSTPIIQNKGLRNKTEPDGVGVGENRDEKDIRAYFSAQKQARSLLSDSSFSSSDLGTVQRYLKKHPRSASNFNLIDQSVSDNNSVSSSITGSFGIGRGIPLGVTSTCGDADSICTEGREQPHTTADISREILAMPMETIKFGTDSIYRNESVEVRVYSASMDGLDIIRTTNTDTSDDSDAAMVSRRINIPQEQLSRSECCDVGSLLMDVCTDVVLDIMSSTHKDLTKNTSPQSQSVEKCQNKFECSNFPADLITCDNDCEITVVAENDDTSSQHSDSGVIPSVRPSPKNRSTAVTGLSRKKHADTLRATMRGNNSTKLIQGTAVSSSFSPSKSSDKFTMRYRSVSEPNDAHPMSTSQQNSAKCHAQKDTPEAARSPEDPRPKITNCGFFGGCLGIVEELPASPIPHVAPVAEAPARDPAEEFGARALELDDVYYDSDPGECTRSMTSKNRMRAAALARGDIDAAAATFSAETPRQDTNASNVSVVSSNASTNTSADTSNMSLGPSLGEDSMREAQEQWNKFKQIMRDKAANEAIKETFHRQVTMIHHQHKTGKHKTNPPVRIKAWIEPGSRLRDLWIQPKFMWSRAFEPGLDRRKLNISQSAPQAVELLEICSIVSAAEKERGCFPLMKKDCGIVINTSENSYVFEMDCKEVRDKYLFGLKHVVARFVSKLIVGDNEVYEEFFSPMGSQVPGEAPNIPFSYKEK</sequence>
<dbReference type="AlphaFoldDB" id="A0A7S1FQD5"/>
<accession>A0A7S1FQD5</accession>